<protein>
    <submittedName>
        <fullName evidence="2">Uncharacterized protein</fullName>
    </submittedName>
</protein>
<evidence type="ECO:0000313" key="2">
    <source>
        <dbReference type="EMBL" id="EPS73561.1"/>
    </source>
</evidence>
<accession>S8D7U6</accession>
<comment type="caution">
    <text evidence="2">The sequence shown here is derived from an EMBL/GenBank/DDBJ whole genome shotgun (WGS) entry which is preliminary data.</text>
</comment>
<proteinExistence type="predicted"/>
<evidence type="ECO:0000313" key="3">
    <source>
        <dbReference type="Proteomes" id="UP000015453"/>
    </source>
</evidence>
<dbReference type="EMBL" id="AUSU01000394">
    <property type="protein sequence ID" value="EPS73561.1"/>
    <property type="molecule type" value="Genomic_DNA"/>
</dbReference>
<feature type="region of interest" description="Disordered" evidence="1">
    <location>
        <begin position="1"/>
        <end position="29"/>
    </location>
</feature>
<evidence type="ECO:0000256" key="1">
    <source>
        <dbReference type="SAM" id="MobiDB-lite"/>
    </source>
</evidence>
<dbReference type="PANTHER" id="PTHR45286:SF1">
    <property type="entry name" value="CHAPERONE DNAJ-DOMAIN SUPERFAMILY PROTEIN"/>
    <property type="match status" value="1"/>
</dbReference>
<dbReference type="PANTHER" id="PTHR45286">
    <property type="entry name" value="CHAPERONE DNAJ-DOMAIN SUPERFAMILY PROTEIN"/>
    <property type="match status" value="1"/>
</dbReference>
<keyword evidence="3" id="KW-1185">Reference proteome</keyword>
<organism evidence="2 3">
    <name type="scientific">Genlisea aurea</name>
    <dbReference type="NCBI Taxonomy" id="192259"/>
    <lineage>
        <taxon>Eukaryota</taxon>
        <taxon>Viridiplantae</taxon>
        <taxon>Streptophyta</taxon>
        <taxon>Embryophyta</taxon>
        <taxon>Tracheophyta</taxon>
        <taxon>Spermatophyta</taxon>
        <taxon>Magnoliopsida</taxon>
        <taxon>eudicotyledons</taxon>
        <taxon>Gunneridae</taxon>
        <taxon>Pentapetalae</taxon>
        <taxon>asterids</taxon>
        <taxon>lamiids</taxon>
        <taxon>Lamiales</taxon>
        <taxon>Lentibulariaceae</taxon>
        <taxon>Genlisea</taxon>
    </lineage>
</organism>
<dbReference type="OrthoDB" id="445556at2759"/>
<dbReference type="AlphaFoldDB" id="S8D7U6"/>
<gene>
    <name evidence="2" type="ORF">M569_01196</name>
</gene>
<reference evidence="2 3" key="1">
    <citation type="journal article" date="2013" name="BMC Genomics">
        <title>The miniature genome of a carnivorous plant Genlisea aurea contains a low number of genes and short non-coding sequences.</title>
        <authorList>
            <person name="Leushkin E.V."/>
            <person name="Sutormin R.A."/>
            <person name="Nabieva E.R."/>
            <person name="Penin A.A."/>
            <person name="Kondrashov A.S."/>
            <person name="Logacheva M.D."/>
        </authorList>
    </citation>
    <scope>NUCLEOTIDE SEQUENCE [LARGE SCALE GENOMIC DNA]</scope>
</reference>
<name>S8D7U6_9LAMI</name>
<dbReference type="Proteomes" id="UP000015453">
    <property type="component" value="Unassembled WGS sequence"/>
</dbReference>
<sequence>MHDAGGWYVETFGRDDEGNNTHARRHWDGFDKNDQRLHPAMYLLPLAYRTLDLEEAERQKRTMKERVEANIYKAFSWYRKTGSMNASFFFSVEL</sequence>